<gene>
    <name evidence="1" type="ORF">KD144_09240</name>
</gene>
<protein>
    <submittedName>
        <fullName evidence="1">U32 family peptidase</fullName>
    </submittedName>
</protein>
<comment type="caution">
    <text evidence="1">The sequence shown here is derived from an EMBL/GenBank/DDBJ whole genome shotgun (WGS) entry which is preliminary data.</text>
</comment>
<accession>A0A941GBJ3</accession>
<dbReference type="Pfam" id="PF01136">
    <property type="entry name" value="Peptidase_U32"/>
    <property type="match status" value="2"/>
</dbReference>
<evidence type="ECO:0000313" key="1">
    <source>
        <dbReference type="EMBL" id="MBR8669726.1"/>
    </source>
</evidence>
<name>A0A941GBJ3_NIACI</name>
<proteinExistence type="predicted"/>
<sequence length="650" mass="74839">MARFFNGKKIELLAPSGTMETFREVVQANCDAIYIGGQKLNMRMIRKGYNFSNEQICEALNISREKGKKLYVTVNNLVSNDEINEAVEYLDFLNSISIDGIIVQDTGILQICQDYQFNQFEIHSSVMMNAHNLEFVKALQKCGVSRVVLPREMDLKTAKLIQNHLDIETEYFIHGDMCTVNGSNCYYSSFIWGNSSNCGRCFKPCRWPYRVKKDGYVYKTEFPLAAKDMYMYEHIPELIDACVTSFKIEGRMRETDFIVDLVNTYGDAIDRYLDNPLAFQRKQGAEELYNNRKRDFTTAYAFSEPGLDFINTRYEGTGKFYSTGKVFSTPTEEPKLTDRTISKMKEEFSSYNIEASSSKKLSVKVNNFEQAKACVELDVERIYLPSEVLLPDTPLTSEQLKQLVIMKKDTELYLDLPQMMDELQFDIIDQYLDKHGIYFDGLLVSNLGAIAKYGTDYKVITDYNINIFNAKAMEFYEKLGACEFTASIEMKSDQLANFISTANMQVELIVHGPLRVMYLNHNLYKNTDYFSPEEKEDNFYVDNQILTLCTDKGENPVYIDQNRKNHLYTSKEFCMLPILEHLQFGEKLRYRIEGQTYTTEELKTIIKVYQEALAYPASCQELFASIASVRAGYTAGCLSYKSTKQTSVLQ</sequence>
<reference evidence="1" key="1">
    <citation type="submission" date="2021-04" db="EMBL/GenBank/DDBJ databases">
        <title>Genomic analysis of electroactive and textile dye degrading Bacillus circulans strain: DC10 isolated from constructed wetland-microbial fuel cells treating textile dye wastewaters.</title>
        <authorList>
            <person name="Patel D.U."/>
            <person name="Desai C.R."/>
        </authorList>
    </citation>
    <scope>NUCLEOTIDE SEQUENCE</scope>
    <source>
        <strain evidence="1">DC10</strain>
    </source>
</reference>
<organism evidence="1">
    <name type="scientific">Niallia circulans</name>
    <name type="common">Bacillus circulans</name>
    <dbReference type="NCBI Taxonomy" id="1397"/>
    <lineage>
        <taxon>Bacteria</taxon>
        <taxon>Bacillati</taxon>
        <taxon>Bacillota</taxon>
        <taxon>Bacilli</taxon>
        <taxon>Bacillales</taxon>
        <taxon>Bacillaceae</taxon>
        <taxon>Niallia</taxon>
    </lineage>
</organism>
<dbReference type="RefSeq" id="WP_212118550.1">
    <property type="nucleotide sequence ID" value="NZ_JAGTPX020000008.1"/>
</dbReference>
<dbReference type="AlphaFoldDB" id="A0A941GBJ3"/>
<dbReference type="PANTHER" id="PTHR30217">
    <property type="entry name" value="PEPTIDASE U32 FAMILY"/>
    <property type="match status" value="1"/>
</dbReference>
<dbReference type="InterPro" id="IPR001539">
    <property type="entry name" value="Peptidase_U32"/>
</dbReference>
<dbReference type="InterPro" id="IPR051454">
    <property type="entry name" value="RNA/ubiquinone_mod_enzymes"/>
</dbReference>
<dbReference type="EMBL" id="JAGTPX010000007">
    <property type="protein sequence ID" value="MBR8669726.1"/>
    <property type="molecule type" value="Genomic_DNA"/>
</dbReference>